<protein>
    <submittedName>
        <fullName evidence="9">Related to Protein RDR1</fullName>
    </submittedName>
</protein>
<evidence type="ECO:0000256" key="7">
    <source>
        <dbReference type="SAM" id="MobiDB-lite"/>
    </source>
</evidence>
<organism evidence="9 10">
    <name type="scientific">Phialocephala subalpina</name>
    <dbReference type="NCBI Taxonomy" id="576137"/>
    <lineage>
        <taxon>Eukaryota</taxon>
        <taxon>Fungi</taxon>
        <taxon>Dikarya</taxon>
        <taxon>Ascomycota</taxon>
        <taxon>Pezizomycotina</taxon>
        <taxon>Leotiomycetes</taxon>
        <taxon>Helotiales</taxon>
        <taxon>Mollisiaceae</taxon>
        <taxon>Phialocephala</taxon>
        <taxon>Phialocephala fortinii species complex</taxon>
    </lineage>
</organism>
<evidence type="ECO:0000256" key="1">
    <source>
        <dbReference type="ARBA" id="ARBA00022723"/>
    </source>
</evidence>
<evidence type="ECO:0000256" key="6">
    <source>
        <dbReference type="ARBA" id="ARBA00023242"/>
    </source>
</evidence>
<evidence type="ECO:0000256" key="5">
    <source>
        <dbReference type="ARBA" id="ARBA00023163"/>
    </source>
</evidence>
<keyword evidence="3" id="KW-0805">Transcription regulation</keyword>
<feature type="region of interest" description="Disordered" evidence="7">
    <location>
        <begin position="1"/>
        <end position="23"/>
    </location>
</feature>
<dbReference type="PROSITE" id="PS50048">
    <property type="entry name" value="ZN2_CY6_FUNGAL_2"/>
    <property type="match status" value="1"/>
</dbReference>
<dbReference type="Pfam" id="PF00172">
    <property type="entry name" value="Zn_clus"/>
    <property type="match status" value="1"/>
</dbReference>
<keyword evidence="6" id="KW-0539">Nucleus</keyword>
<feature type="region of interest" description="Disordered" evidence="7">
    <location>
        <begin position="85"/>
        <end position="111"/>
    </location>
</feature>
<evidence type="ECO:0000313" key="9">
    <source>
        <dbReference type="EMBL" id="CZR55124.1"/>
    </source>
</evidence>
<evidence type="ECO:0000313" key="10">
    <source>
        <dbReference type="Proteomes" id="UP000184330"/>
    </source>
</evidence>
<dbReference type="EMBL" id="FJOG01000006">
    <property type="protein sequence ID" value="CZR55124.1"/>
    <property type="molecule type" value="Genomic_DNA"/>
</dbReference>
<evidence type="ECO:0000259" key="8">
    <source>
        <dbReference type="PROSITE" id="PS50048"/>
    </source>
</evidence>
<dbReference type="CDD" id="cd00067">
    <property type="entry name" value="GAL4"/>
    <property type="match status" value="1"/>
</dbReference>
<dbReference type="PANTHER" id="PTHR31779:SF3">
    <property type="entry name" value="PROTEIN RDR1"/>
    <property type="match status" value="1"/>
</dbReference>
<dbReference type="InterPro" id="IPR007219">
    <property type="entry name" value="XnlR_reg_dom"/>
</dbReference>
<evidence type="ECO:0000256" key="2">
    <source>
        <dbReference type="ARBA" id="ARBA00022833"/>
    </source>
</evidence>
<dbReference type="PANTHER" id="PTHR31779">
    <property type="entry name" value="2-NITROPROPANE DIOXYGENASE FAMILY, PUTATIVE (AFU_ORTHOLOGUE AFUA_2G17430)-RELATED"/>
    <property type="match status" value="1"/>
</dbReference>
<keyword evidence="2" id="KW-0862">Zinc</keyword>
<dbReference type="OrthoDB" id="4064873at2759"/>
<keyword evidence="1" id="KW-0479">Metal-binding</keyword>
<dbReference type="InterPro" id="IPR036864">
    <property type="entry name" value="Zn2-C6_fun-type_DNA-bd_sf"/>
</dbReference>
<keyword evidence="4" id="KW-0238">DNA-binding</keyword>
<accession>A0A1L7WQS8</accession>
<keyword evidence="10" id="KW-1185">Reference proteome</keyword>
<dbReference type="GO" id="GO:0000981">
    <property type="term" value="F:DNA-binding transcription factor activity, RNA polymerase II-specific"/>
    <property type="evidence" value="ECO:0007669"/>
    <property type="project" value="InterPro"/>
</dbReference>
<dbReference type="InterPro" id="IPR001138">
    <property type="entry name" value="Zn2Cys6_DnaBD"/>
</dbReference>
<dbReference type="Proteomes" id="UP000184330">
    <property type="component" value="Unassembled WGS sequence"/>
</dbReference>
<dbReference type="GO" id="GO:0009410">
    <property type="term" value="P:response to xenobiotic stimulus"/>
    <property type="evidence" value="ECO:0007669"/>
    <property type="project" value="EnsemblFungi"/>
</dbReference>
<dbReference type="GO" id="GO:0008270">
    <property type="term" value="F:zinc ion binding"/>
    <property type="evidence" value="ECO:0007669"/>
    <property type="project" value="InterPro"/>
</dbReference>
<dbReference type="GO" id="GO:0003677">
    <property type="term" value="F:DNA binding"/>
    <property type="evidence" value="ECO:0007669"/>
    <property type="project" value="UniProtKB-KW"/>
</dbReference>
<evidence type="ECO:0000256" key="4">
    <source>
        <dbReference type="ARBA" id="ARBA00023125"/>
    </source>
</evidence>
<feature type="domain" description="Zn(2)-C6 fungal-type" evidence="8">
    <location>
        <begin position="25"/>
        <end position="54"/>
    </location>
</feature>
<evidence type="ECO:0000256" key="3">
    <source>
        <dbReference type="ARBA" id="ARBA00023015"/>
    </source>
</evidence>
<dbReference type="SUPFAM" id="SSF57701">
    <property type="entry name" value="Zn2/Cys6 DNA-binding domain"/>
    <property type="match status" value="1"/>
</dbReference>
<gene>
    <name evidence="9" type="ORF">PAC_05010</name>
</gene>
<dbReference type="CDD" id="cd12148">
    <property type="entry name" value="fungal_TF_MHR"/>
    <property type="match status" value="1"/>
</dbReference>
<dbReference type="AlphaFoldDB" id="A0A1L7WQS8"/>
<keyword evidence="5" id="KW-0804">Transcription</keyword>
<dbReference type="InterPro" id="IPR052478">
    <property type="entry name" value="Metabolite_Synth_Reg"/>
</dbReference>
<sequence length="578" mass="64664">MSTSSFPADHESQPPPRKRQRARKACLPCRQRKRKCDVQFPCSMCTTYGYQCQYTEDTGPSAPFVEKLGRASTGHSPVTERRVPIQIQSPTTQRSNEDMESQLSPSDRGILDPTKTRYMGLHSLMAFPRTLGLDFQSSNPPRLHSFAWNCGIRPEEEPEAHGNLRDLISREDFKTYSSVFFEVAHPVFGIINKKQFLQDVAKWWTVPSSSLAFDAVIAGVIVLGSFFAADLGHPKEAEIARYAKHVLEDPTFHPSIDHVSAWILRTTYLRTITRPHRAWLASCTTMHVAEACGLHHEIDSVVVAESVPLGAVPKNRQGCEQARRIFWMAWHVNVMISYEYARSSVVLSSISCKVPQAVPGDATAHLIAISQLVPKNTDSATGPDLKSTLPKLQQIPDEQQFVSMSKADLCMSLYRHHRLLKLPLDKEDVLQIIVIGCKAMEAAYALAQQKRYWWNVLCTSFQFVCTLLAIDTAESLANVSTTMGTLEDITRQLGTHVATEALNTAKVLLRDSMKKKKQEVALLEAADAGDNMAEFENVDVDWDTLLDPWYMTNFPVMAQDLPMIGDPLGGVPMNFNTI</sequence>
<proteinExistence type="predicted"/>
<name>A0A1L7WQS8_9HELO</name>
<reference evidence="9 10" key="1">
    <citation type="submission" date="2016-03" db="EMBL/GenBank/DDBJ databases">
        <authorList>
            <person name="Ploux O."/>
        </authorList>
    </citation>
    <scope>NUCLEOTIDE SEQUENCE [LARGE SCALE GENOMIC DNA]</scope>
    <source>
        <strain evidence="9 10">UAMH 11012</strain>
    </source>
</reference>
<dbReference type="PROSITE" id="PS00463">
    <property type="entry name" value="ZN2_CY6_FUNGAL_1"/>
    <property type="match status" value="1"/>
</dbReference>
<dbReference type="Gene3D" id="4.10.240.10">
    <property type="entry name" value="Zn(2)-C6 fungal-type DNA-binding domain"/>
    <property type="match status" value="1"/>
</dbReference>
<dbReference type="Pfam" id="PF04082">
    <property type="entry name" value="Fungal_trans"/>
    <property type="match status" value="1"/>
</dbReference>
<dbReference type="GO" id="GO:0006351">
    <property type="term" value="P:DNA-templated transcription"/>
    <property type="evidence" value="ECO:0007669"/>
    <property type="project" value="InterPro"/>
</dbReference>
<dbReference type="SMART" id="SM00066">
    <property type="entry name" value="GAL4"/>
    <property type="match status" value="1"/>
</dbReference>